<dbReference type="GO" id="GO:0005886">
    <property type="term" value="C:plasma membrane"/>
    <property type="evidence" value="ECO:0007669"/>
    <property type="project" value="UniProtKB-SubCell"/>
</dbReference>
<feature type="domain" description="Cytochrome c-type biogenesis protein CcmF C-terminal" evidence="12">
    <location>
        <begin position="315"/>
        <end position="632"/>
    </location>
</feature>
<feature type="transmembrane region" description="Helical" evidence="10">
    <location>
        <begin position="312"/>
        <end position="331"/>
    </location>
</feature>
<comment type="subcellular location">
    <subcellularLocation>
        <location evidence="1">Cell inner membrane</location>
        <topology evidence="1">Multi-pass membrane protein</topology>
    </subcellularLocation>
</comment>
<keyword evidence="8 10" id="KW-0472">Membrane</keyword>
<evidence type="ECO:0000256" key="10">
    <source>
        <dbReference type="SAM" id="Phobius"/>
    </source>
</evidence>
<feature type="transmembrane region" description="Helical" evidence="10">
    <location>
        <begin position="352"/>
        <end position="374"/>
    </location>
</feature>
<evidence type="ECO:0000256" key="9">
    <source>
        <dbReference type="ARBA" id="ARBA00037230"/>
    </source>
</evidence>
<dbReference type="AlphaFoldDB" id="A0A5N0T6H5"/>
<evidence type="ECO:0000256" key="4">
    <source>
        <dbReference type="ARBA" id="ARBA00022519"/>
    </source>
</evidence>
<evidence type="ECO:0000259" key="12">
    <source>
        <dbReference type="Pfam" id="PF16327"/>
    </source>
</evidence>
<comment type="similarity">
    <text evidence="2">Belongs to the CcmF/CycK/Ccl1/NrfE/CcsA family.</text>
</comment>
<keyword evidence="6" id="KW-0201">Cytochrome c-type biogenesis</keyword>
<protein>
    <submittedName>
        <fullName evidence="13">Heme lyase CcmF/NrfE family subunit</fullName>
    </submittedName>
</protein>
<reference evidence="13 14" key="1">
    <citation type="submission" date="2019-09" db="EMBL/GenBank/DDBJ databases">
        <title>Wenzhouxiangella sp. Genome sequencing and assembly.</title>
        <authorList>
            <person name="Zhang R."/>
        </authorList>
    </citation>
    <scope>NUCLEOTIDE SEQUENCE [LARGE SCALE GENOMIC DNA]</scope>
    <source>
        <strain evidence="13 14">W260</strain>
    </source>
</reference>
<keyword evidence="3" id="KW-1003">Cell membrane</keyword>
<keyword evidence="7 10" id="KW-1133">Transmembrane helix</keyword>
<feature type="transmembrane region" description="Helical" evidence="10">
    <location>
        <begin position="249"/>
        <end position="265"/>
    </location>
</feature>
<evidence type="ECO:0000256" key="5">
    <source>
        <dbReference type="ARBA" id="ARBA00022692"/>
    </source>
</evidence>
<dbReference type="PANTHER" id="PTHR43653">
    <property type="entry name" value="CYTOCHROME C ASSEMBLY PROTEIN-RELATED"/>
    <property type="match status" value="1"/>
</dbReference>
<dbReference type="InterPro" id="IPR003568">
    <property type="entry name" value="Cyt_c_biogenesis_CcmF"/>
</dbReference>
<feature type="transmembrane region" description="Helical" evidence="10">
    <location>
        <begin position="449"/>
        <end position="469"/>
    </location>
</feature>
<dbReference type="PANTHER" id="PTHR43653:SF1">
    <property type="entry name" value="CYTOCHROME C-TYPE BIOGENESIS PROTEIN CCMF"/>
    <property type="match status" value="1"/>
</dbReference>
<evidence type="ECO:0000256" key="3">
    <source>
        <dbReference type="ARBA" id="ARBA00022475"/>
    </source>
</evidence>
<organism evidence="13 14">
    <name type="scientific">Marinihelvus fidelis</name>
    <dbReference type="NCBI Taxonomy" id="2613842"/>
    <lineage>
        <taxon>Bacteria</taxon>
        <taxon>Pseudomonadati</taxon>
        <taxon>Pseudomonadota</taxon>
        <taxon>Gammaproteobacteria</taxon>
        <taxon>Chromatiales</taxon>
        <taxon>Wenzhouxiangellaceae</taxon>
        <taxon>Marinihelvus</taxon>
    </lineage>
</organism>
<feature type="transmembrane region" description="Helical" evidence="10">
    <location>
        <begin position="274"/>
        <end position="292"/>
    </location>
</feature>
<dbReference type="InterPro" id="IPR002541">
    <property type="entry name" value="Cyt_c_assembly"/>
</dbReference>
<dbReference type="Pfam" id="PF01578">
    <property type="entry name" value="Cytochrom_C_asm"/>
    <property type="match status" value="1"/>
</dbReference>
<dbReference type="NCBIfam" id="NF007691">
    <property type="entry name" value="PRK10369.1"/>
    <property type="match status" value="1"/>
</dbReference>
<feature type="transmembrane region" description="Helical" evidence="10">
    <location>
        <begin position="6"/>
        <end position="28"/>
    </location>
</feature>
<evidence type="ECO:0000259" key="11">
    <source>
        <dbReference type="Pfam" id="PF01578"/>
    </source>
</evidence>
<feature type="transmembrane region" description="Helical" evidence="10">
    <location>
        <begin position="125"/>
        <end position="144"/>
    </location>
</feature>
<feature type="transmembrane region" description="Helical" evidence="10">
    <location>
        <begin position="610"/>
        <end position="629"/>
    </location>
</feature>
<feature type="transmembrane region" description="Helical" evidence="10">
    <location>
        <begin position="177"/>
        <end position="197"/>
    </location>
</feature>
<evidence type="ECO:0000256" key="1">
    <source>
        <dbReference type="ARBA" id="ARBA00004429"/>
    </source>
</evidence>
<dbReference type="InterPro" id="IPR003567">
    <property type="entry name" value="Cyt_c_biogenesis"/>
</dbReference>
<evidence type="ECO:0000313" key="13">
    <source>
        <dbReference type="EMBL" id="KAA9130563.1"/>
    </source>
</evidence>
<dbReference type="EMBL" id="VYXP01000007">
    <property type="protein sequence ID" value="KAA9130563.1"/>
    <property type="molecule type" value="Genomic_DNA"/>
</dbReference>
<dbReference type="GO" id="GO:0017004">
    <property type="term" value="P:cytochrome complex assembly"/>
    <property type="evidence" value="ECO:0007669"/>
    <property type="project" value="UniProtKB-KW"/>
</dbReference>
<feature type="transmembrane region" description="Helical" evidence="10">
    <location>
        <begin position="96"/>
        <end position="113"/>
    </location>
</feature>
<comment type="function">
    <text evidence="9">Required for the biogenesis of c-type cytochromes. Possible subunit of a heme lyase.</text>
</comment>
<proteinExistence type="inferred from homology"/>
<feature type="transmembrane region" description="Helical" evidence="10">
    <location>
        <begin position="389"/>
        <end position="413"/>
    </location>
</feature>
<keyword evidence="5 10" id="KW-0812">Transmembrane</keyword>
<name>A0A5N0T6H5_9GAMM</name>
<keyword evidence="4" id="KW-0997">Cell inner membrane</keyword>
<evidence type="ECO:0000256" key="8">
    <source>
        <dbReference type="ARBA" id="ARBA00023136"/>
    </source>
</evidence>
<dbReference type="PRINTS" id="PR01411">
    <property type="entry name" value="CCMFBIOGNSIS"/>
</dbReference>
<dbReference type="InterPro" id="IPR032523">
    <property type="entry name" value="CcmF_C"/>
</dbReference>
<dbReference type="RefSeq" id="WP_150864867.1">
    <property type="nucleotide sequence ID" value="NZ_VYXP01000007.1"/>
</dbReference>
<feature type="transmembrane region" description="Helical" evidence="10">
    <location>
        <begin position="490"/>
        <end position="510"/>
    </location>
</feature>
<dbReference type="GO" id="GO:0016829">
    <property type="term" value="F:lyase activity"/>
    <property type="evidence" value="ECO:0007669"/>
    <property type="project" value="UniProtKB-KW"/>
</dbReference>
<accession>A0A5N0T6H5</accession>
<dbReference type="Proteomes" id="UP000325372">
    <property type="component" value="Unassembled WGS sequence"/>
</dbReference>
<dbReference type="GO" id="GO:0020037">
    <property type="term" value="F:heme binding"/>
    <property type="evidence" value="ECO:0007669"/>
    <property type="project" value="InterPro"/>
</dbReference>
<dbReference type="Pfam" id="PF16327">
    <property type="entry name" value="CcmF_C"/>
    <property type="match status" value="1"/>
</dbReference>
<evidence type="ECO:0000313" key="14">
    <source>
        <dbReference type="Proteomes" id="UP000325372"/>
    </source>
</evidence>
<dbReference type="PRINTS" id="PR01410">
    <property type="entry name" value="CCBIOGENESIS"/>
</dbReference>
<dbReference type="GO" id="GO:0015232">
    <property type="term" value="F:heme transmembrane transporter activity"/>
    <property type="evidence" value="ECO:0007669"/>
    <property type="project" value="InterPro"/>
</dbReference>
<keyword evidence="13" id="KW-0456">Lyase</keyword>
<feature type="transmembrane region" description="Helical" evidence="10">
    <location>
        <begin position="425"/>
        <end position="443"/>
    </location>
</feature>
<comment type="caution">
    <text evidence="13">The sequence shown here is derived from an EMBL/GenBank/DDBJ whole genome shotgun (WGS) entry which is preliminary data.</text>
</comment>
<feature type="domain" description="Cytochrome c assembly protein" evidence="11">
    <location>
        <begin position="89"/>
        <end position="295"/>
    </location>
</feature>
<evidence type="ECO:0000256" key="2">
    <source>
        <dbReference type="ARBA" id="ARBA00009186"/>
    </source>
</evidence>
<dbReference type="NCBIfam" id="TIGR00353">
    <property type="entry name" value="nrfE"/>
    <property type="match status" value="1"/>
</dbReference>
<feature type="transmembrane region" description="Helical" evidence="10">
    <location>
        <begin position="209"/>
        <end position="229"/>
    </location>
</feature>
<evidence type="ECO:0000256" key="7">
    <source>
        <dbReference type="ARBA" id="ARBA00022989"/>
    </source>
</evidence>
<feature type="transmembrane region" description="Helical" evidence="10">
    <location>
        <begin position="35"/>
        <end position="57"/>
    </location>
</feature>
<sequence>MIAELGQVTLVCALLVALFMGVVPVLGVRGREATLLGLAPTAALVQFVLVLLAYVLLTTAFVTQDFSVEYVARNSNSQLPLYYRFTAVWGAHEGSLLLWQLILVGWTLAVAVFSRSLPAEFRATVLAVLGWVAVGFCLFILYTSNPFERILPPPVEGLDLNPLLQDPGMIIHPPMLYMGYVGFAIPFAFAVAALLRGEVTRQWVRWTRPWTHVAWAFLTLGIALGSWWAYYELGWGGWWFWDPVENASFMPWLVGTALLHSQAVTEKTGAFRNWTLLLAIAAFSLSLLGTFLVRSGVLTSVHAFASDPTRGLFILGYLVIVVGGSLTLFSVRAPKMMMGSGFAGISRESLLLVNNLVLAVICAMVLLGTLYPLAVDAMGAGKISVGPPYFALLFSLLLVPLVVALPLGVFARFKRDRLGRLLKQLRWPATLAAVAGALTWWWLPEPGIAPVTGVAGAAWLIAASLAWPLKRLRGQGQQAGFTRQETAMTLAHFGLGIFMVGISLAGVTSAEKHIRMAPGDRFELGGYTFEFGGTRQVQGPNYRADEGDFMVSRDQAPVTTLKPQKRHYLRDGQVMTEAAIDPGLGRDLYVSLGEPLGEGAWAVSLYIKPFVRWVWLGALFMFAGGLLAATDRRYRGRKATPDSGAGAAA</sequence>
<keyword evidence="14" id="KW-1185">Reference proteome</keyword>
<evidence type="ECO:0000256" key="6">
    <source>
        <dbReference type="ARBA" id="ARBA00022748"/>
    </source>
</evidence>
<gene>
    <name evidence="13" type="ORF">F3N42_12825</name>
</gene>